<reference evidence="2 3" key="1">
    <citation type="journal article" date="2018" name="Front. Microbiol.">
        <title>Hydrolytic Capabilities as a Key to Environmental Success: Chitinolytic and Cellulolytic Acidobacteria From Acidic Sub-arctic Soils and Boreal Peatlands.</title>
        <authorList>
            <person name="Belova S.E."/>
            <person name="Ravin N.V."/>
            <person name="Pankratov T.A."/>
            <person name="Rakitin A.L."/>
            <person name="Ivanova A.A."/>
            <person name="Beletsky A.V."/>
            <person name="Mardanov A.V."/>
            <person name="Sinninghe Damste J.S."/>
            <person name="Dedysh S.N."/>
        </authorList>
    </citation>
    <scope>NUCLEOTIDE SEQUENCE [LARGE SCALE GENOMIC DNA]</scope>
    <source>
        <strain evidence="2 3">SBC82</strain>
    </source>
</reference>
<feature type="region of interest" description="Disordered" evidence="1">
    <location>
        <begin position="1"/>
        <end position="47"/>
    </location>
</feature>
<feature type="compositionally biased region" description="Basic and acidic residues" evidence="1">
    <location>
        <begin position="31"/>
        <end position="47"/>
    </location>
</feature>
<dbReference type="KEGG" id="abas:ACPOL_3888"/>
<keyword evidence="3" id="KW-1185">Reference proteome</keyword>
<evidence type="ECO:0000256" key="1">
    <source>
        <dbReference type="SAM" id="MobiDB-lite"/>
    </source>
</evidence>
<name>A0A2Z5G3B7_9BACT</name>
<dbReference type="Proteomes" id="UP000253606">
    <property type="component" value="Chromosome"/>
</dbReference>
<proteinExistence type="predicted"/>
<evidence type="ECO:0000313" key="2">
    <source>
        <dbReference type="EMBL" id="AXC13167.1"/>
    </source>
</evidence>
<dbReference type="AlphaFoldDB" id="A0A2Z5G3B7"/>
<accession>A0A2Z5G3B7</accession>
<protein>
    <submittedName>
        <fullName evidence="2">Uncharacterized protein</fullName>
    </submittedName>
</protein>
<sequence>MQDAIRSRIQAGQDSKPAQTPERSLFQRSPDQAKVDQAKVDQAKVCA</sequence>
<organism evidence="2 3">
    <name type="scientific">Acidisarcina polymorpha</name>
    <dbReference type="NCBI Taxonomy" id="2211140"/>
    <lineage>
        <taxon>Bacteria</taxon>
        <taxon>Pseudomonadati</taxon>
        <taxon>Acidobacteriota</taxon>
        <taxon>Terriglobia</taxon>
        <taxon>Terriglobales</taxon>
        <taxon>Acidobacteriaceae</taxon>
        <taxon>Acidisarcina</taxon>
    </lineage>
</organism>
<gene>
    <name evidence="2" type="ORF">ACPOL_3888</name>
</gene>
<evidence type="ECO:0000313" key="3">
    <source>
        <dbReference type="Proteomes" id="UP000253606"/>
    </source>
</evidence>
<feature type="compositionally biased region" description="Polar residues" evidence="1">
    <location>
        <begin position="10"/>
        <end position="30"/>
    </location>
</feature>
<dbReference type="EMBL" id="CP030840">
    <property type="protein sequence ID" value="AXC13167.1"/>
    <property type="molecule type" value="Genomic_DNA"/>
</dbReference>